<evidence type="ECO:0000313" key="1">
    <source>
        <dbReference type="EMBL" id="JAH19661.1"/>
    </source>
</evidence>
<reference evidence="1" key="1">
    <citation type="submission" date="2014-11" db="EMBL/GenBank/DDBJ databases">
        <authorList>
            <person name="Amaro Gonzalez C."/>
        </authorList>
    </citation>
    <scope>NUCLEOTIDE SEQUENCE</scope>
</reference>
<name>A0A0E9QRS1_ANGAN</name>
<proteinExistence type="predicted"/>
<dbReference type="EMBL" id="GBXM01088916">
    <property type="protein sequence ID" value="JAH19661.1"/>
    <property type="molecule type" value="Transcribed_RNA"/>
</dbReference>
<organism evidence="1">
    <name type="scientific">Anguilla anguilla</name>
    <name type="common">European freshwater eel</name>
    <name type="synonym">Muraena anguilla</name>
    <dbReference type="NCBI Taxonomy" id="7936"/>
    <lineage>
        <taxon>Eukaryota</taxon>
        <taxon>Metazoa</taxon>
        <taxon>Chordata</taxon>
        <taxon>Craniata</taxon>
        <taxon>Vertebrata</taxon>
        <taxon>Euteleostomi</taxon>
        <taxon>Actinopterygii</taxon>
        <taxon>Neopterygii</taxon>
        <taxon>Teleostei</taxon>
        <taxon>Anguilliformes</taxon>
        <taxon>Anguillidae</taxon>
        <taxon>Anguilla</taxon>
    </lineage>
</organism>
<protein>
    <submittedName>
        <fullName evidence="1">Uncharacterized protein</fullName>
    </submittedName>
</protein>
<sequence length="39" mass="4569">MDLSGFCEPGERSQPFFFSMNAFFFLCGMLQQNICQYFS</sequence>
<accession>A0A0E9QRS1</accession>
<dbReference type="AlphaFoldDB" id="A0A0E9QRS1"/>
<reference evidence="1" key="2">
    <citation type="journal article" date="2015" name="Fish Shellfish Immunol.">
        <title>Early steps in the European eel (Anguilla anguilla)-Vibrio vulnificus interaction in the gills: Role of the RtxA13 toxin.</title>
        <authorList>
            <person name="Callol A."/>
            <person name="Pajuelo D."/>
            <person name="Ebbesson L."/>
            <person name="Teles M."/>
            <person name="MacKenzie S."/>
            <person name="Amaro C."/>
        </authorList>
    </citation>
    <scope>NUCLEOTIDE SEQUENCE</scope>
</reference>